<evidence type="ECO:0000313" key="3">
    <source>
        <dbReference type="Proteomes" id="UP001143480"/>
    </source>
</evidence>
<dbReference type="AlphaFoldDB" id="A0A9W6KF53"/>
<keyword evidence="3" id="KW-1185">Reference proteome</keyword>
<reference evidence="2" key="2">
    <citation type="submission" date="2023-01" db="EMBL/GenBank/DDBJ databases">
        <authorList>
            <person name="Sun Q."/>
            <person name="Evtushenko L."/>
        </authorList>
    </citation>
    <scope>NUCLEOTIDE SEQUENCE</scope>
    <source>
        <strain evidence="2">VKM Ac-1321</strain>
    </source>
</reference>
<comment type="caution">
    <text evidence="2">The sequence shown here is derived from an EMBL/GenBank/DDBJ whole genome shotgun (WGS) entry which is preliminary data.</text>
</comment>
<name>A0A9W6KF53_9ACTN</name>
<evidence type="ECO:0000256" key="1">
    <source>
        <dbReference type="SAM" id="MobiDB-lite"/>
    </source>
</evidence>
<protein>
    <submittedName>
        <fullName evidence="2">Uncharacterized protein</fullName>
    </submittedName>
</protein>
<proteinExistence type="predicted"/>
<sequence>MSDYDDGGQLDPGYTGDEQPDTFGHGDTDLGHFETGQDHSAMEQLHADHGSESDLQSQFGVFEHDTHQAESTALEHGQHVAYSAGYDEGEQPSFTGGDIDDLHARLGGLGGEDEPGASAGLGVASN</sequence>
<dbReference type="RefSeq" id="WP_223102808.1">
    <property type="nucleotide sequence ID" value="NZ_BAAAXA010000003.1"/>
</dbReference>
<accession>A0A9W6KF53</accession>
<reference evidence="2" key="1">
    <citation type="journal article" date="2014" name="Int. J. Syst. Evol. Microbiol.">
        <title>Complete genome sequence of Corynebacterium casei LMG S-19264T (=DSM 44701T), isolated from a smear-ripened cheese.</title>
        <authorList>
            <consortium name="US DOE Joint Genome Institute (JGI-PGF)"/>
            <person name="Walter F."/>
            <person name="Albersmeier A."/>
            <person name="Kalinowski J."/>
            <person name="Ruckert C."/>
        </authorList>
    </citation>
    <scope>NUCLEOTIDE SEQUENCE</scope>
    <source>
        <strain evidence="2">VKM Ac-1321</strain>
    </source>
</reference>
<evidence type="ECO:0000313" key="2">
    <source>
        <dbReference type="EMBL" id="GLK98313.1"/>
    </source>
</evidence>
<gene>
    <name evidence="2" type="ORF">GCM10017581_000540</name>
</gene>
<dbReference type="Proteomes" id="UP001143480">
    <property type="component" value="Unassembled WGS sequence"/>
</dbReference>
<feature type="region of interest" description="Disordered" evidence="1">
    <location>
        <begin position="1"/>
        <end position="126"/>
    </location>
</feature>
<dbReference type="EMBL" id="BSFP01000001">
    <property type="protein sequence ID" value="GLK98313.1"/>
    <property type="molecule type" value="Genomic_DNA"/>
</dbReference>
<organism evidence="2 3">
    <name type="scientific">Dactylosporangium matsuzakiense</name>
    <dbReference type="NCBI Taxonomy" id="53360"/>
    <lineage>
        <taxon>Bacteria</taxon>
        <taxon>Bacillati</taxon>
        <taxon>Actinomycetota</taxon>
        <taxon>Actinomycetes</taxon>
        <taxon>Micromonosporales</taxon>
        <taxon>Micromonosporaceae</taxon>
        <taxon>Dactylosporangium</taxon>
    </lineage>
</organism>
<feature type="compositionally biased region" description="Basic and acidic residues" evidence="1">
    <location>
        <begin position="24"/>
        <end position="52"/>
    </location>
</feature>